<dbReference type="RefSeq" id="WP_116015247.1">
    <property type="nucleotide sequence ID" value="NZ_QNUH01000049.1"/>
</dbReference>
<evidence type="ECO:0000256" key="1">
    <source>
        <dbReference type="SAM" id="Phobius"/>
    </source>
</evidence>
<protein>
    <submittedName>
        <fullName evidence="2">Uncharacterized protein</fullName>
    </submittedName>
</protein>
<sequence>MMDYIKSKFSGYTIYWAIFTIILPLPASLMFIFKILKSYNFNIKGTLFLILFSGIFFLVINFLKHIKWIKIKENNLKYYSILKPFGKTLNITDYIGKITLTESGTRGSYKVVYLVDKKNKTSFKIMGLHYKNFEDINNAIQLKKINFSPTISQYFKLLFFEKITVKNDKSSKDSEIINLILGIFKIISIVGIVLFILGSLIKNFI</sequence>
<comment type="caution">
    <text evidence="2">The sequence shown here is derived from an EMBL/GenBank/DDBJ whole genome shotgun (WGS) entry which is preliminary data.</text>
</comment>
<keyword evidence="1" id="KW-1133">Transmembrane helix</keyword>
<feature type="transmembrane region" description="Helical" evidence="1">
    <location>
        <begin position="176"/>
        <end position="201"/>
    </location>
</feature>
<gene>
    <name evidence="2" type="ORF">DRF60_20675</name>
</gene>
<evidence type="ECO:0000313" key="3">
    <source>
        <dbReference type="Proteomes" id="UP000257030"/>
    </source>
</evidence>
<feature type="transmembrane region" description="Helical" evidence="1">
    <location>
        <begin position="45"/>
        <end position="63"/>
    </location>
</feature>
<accession>A0A3D9D056</accession>
<keyword evidence="1" id="KW-0472">Membrane</keyword>
<reference evidence="2 3" key="1">
    <citation type="journal article" date="2010" name="Syst. Appl. Microbiol.">
        <title>Four new species of Chryseobacterium from the rhizosphere of coastal sand dune plants, Chryseobacterium elymi sp. nov., Chryseobacterium hagamense sp. nov., Chryseobacterium lathyri sp. nov. and Chryseobacterium rhizosphaerae sp. nov.</title>
        <authorList>
            <person name="Cho S.H."/>
            <person name="Lee K.S."/>
            <person name="Shin D.S."/>
            <person name="Han J.H."/>
            <person name="Park K.S."/>
            <person name="Lee C.H."/>
            <person name="Park K.H."/>
            <person name="Kim S.B."/>
        </authorList>
    </citation>
    <scope>NUCLEOTIDE SEQUENCE [LARGE SCALE GENOMIC DNA]</scope>
    <source>
        <strain evidence="2 3">KCTC 22547</strain>
    </source>
</reference>
<proteinExistence type="predicted"/>
<dbReference type="EMBL" id="QNUH01000049">
    <property type="protein sequence ID" value="REC71291.1"/>
    <property type="molecule type" value="Genomic_DNA"/>
</dbReference>
<dbReference type="Proteomes" id="UP000257030">
    <property type="component" value="Unassembled WGS sequence"/>
</dbReference>
<feature type="transmembrane region" description="Helical" evidence="1">
    <location>
        <begin position="12"/>
        <end position="33"/>
    </location>
</feature>
<keyword evidence="1" id="KW-0812">Transmembrane</keyword>
<name>A0A3D9D056_9FLAO</name>
<evidence type="ECO:0000313" key="2">
    <source>
        <dbReference type="EMBL" id="REC71291.1"/>
    </source>
</evidence>
<keyword evidence="3" id="KW-1185">Reference proteome</keyword>
<dbReference type="OrthoDB" id="1272237at2"/>
<organism evidence="2 3">
    <name type="scientific">Chryseobacterium elymi</name>
    <dbReference type="NCBI Taxonomy" id="395936"/>
    <lineage>
        <taxon>Bacteria</taxon>
        <taxon>Pseudomonadati</taxon>
        <taxon>Bacteroidota</taxon>
        <taxon>Flavobacteriia</taxon>
        <taxon>Flavobacteriales</taxon>
        <taxon>Weeksellaceae</taxon>
        <taxon>Chryseobacterium group</taxon>
        <taxon>Chryseobacterium</taxon>
    </lineage>
</organism>
<dbReference type="AlphaFoldDB" id="A0A3D9D056"/>